<dbReference type="EMBL" id="JH712620">
    <property type="protein sequence ID" value="EFO17783.1"/>
    <property type="molecule type" value="Genomic_DNA"/>
</dbReference>
<organism evidence="1">
    <name type="scientific">Loa loa</name>
    <name type="common">Eye worm</name>
    <name type="synonym">Filaria loa</name>
    <dbReference type="NCBI Taxonomy" id="7209"/>
    <lineage>
        <taxon>Eukaryota</taxon>
        <taxon>Metazoa</taxon>
        <taxon>Ecdysozoa</taxon>
        <taxon>Nematoda</taxon>
        <taxon>Chromadorea</taxon>
        <taxon>Rhabditida</taxon>
        <taxon>Spirurina</taxon>
        <taxon>Spiruromorpha</taxon>
        <taxon>Filarioidea</taxon>
        <taxon>Onchocercidae</taxon>
        <taxon>Loa</taxon>
    </lineage>
</organism>
<accession>A0A1S0TPB0</accession>
<dbReference type="AlphaFoldDB" id="A0A1S0TPB0"/>
<dbReference type="RefSeq" id="XP_003146286.1">
    <property type="nucleotide sequence ID" value="XM_003146238.1"/>
</dbReference>
<dbReference type="CTD" id="9948161"/>
<sequence>MILLTKQAVLVIDNFIAIDLFGTNSDVKYCFLSDANSYYCHKLTVSLIQIFEISSRVNDKTMEYICSSITAKLLSVISTRRKKRYRILNKWIRLLDLNIWHKMSKFRMIFIDANHAPAKEAANLLLKYNGVDNVAISVPIIGCESFLVNIFRELKYKIWLHPERFEIAQILAIDYFSERKATLIFGLAYKCLLSLDVLGFKSKKC</sequence>
<gene>
    <name evidence="1" type="ORF">LOAG_10714</name>
</gene>
<dbReference type="GeneID" id="9948161"/>
<dbReference type="InParanoid" id="A0A1S0TPB0"/>
<evidence type="ECO:0000313" key="1">
    <source>
        <dbReference type="EMBL" id="EFO17783.1"/>
    </source>
</evidence>
<dbReference type="InterPro" id="IPR036866">
    <property type="entry name" value="RibonucZ/Hydroxyglut_hydro"/>
</dbReference>
<protein>
    <submittedName>
        <fullName evidence="1">Uncharacterized protein</fullName>
    </submittedName>
</protein>
<dbReference type="KEGG" id="loa:LOAG_10714"/>
<name>A0A1S0TPB0_LOALO</name>
<dbReference type="OrthoDB" id="262529at2759"/>
<dbReference type="Gene3D" id="3.60.15.10">
    <property type="entry name" value="Ribonuclease Z/Hydroxyacylglutathione hydrolase-like"/>
    <property type="match status" value="1"/>
</dbReference>
<proteinExistence type="predicted"/>
<reference evidence="1" key="1">
    <citation type="submission" date="2012-04" db="EMBL/GenBank/DDBJ databases">
        <title>The Genome Sequence of Loa loa.</title>
        <authorList>
            <consortium name="The Broad Institute Genome Sequencing Platform"/>
            <consortium name="Broad Institute Genome Sequencing Center for Infectious Disease"/>
            <person name="Nutman T.B."/>
            <person name="Fink D.L."/>
            <person name="Russ C."/>
            <person name="Young S."/>
            <person name="Zeng Q."/>
            <person name="Gargeya S."/>
            <person name="Alvarado L."/>
            <person name="Berlin A."/>
            <person name="Chapman S.B."/>
            <person name="Chen Z."/>
            <person name="Freedman E."/>
            <person name="Gellesch M."/>
            <person name="Goldberg J."/>
            <person name="Griggs A."/>
            <person name="Gujja S."/>
            <person name="Heilman E.R."/>
            <person name="Heiman D."/>
            <person name="Howarth C."/>
            <person name="Mehta T."/>
            <person name="Neiman D."/>
            <person name="Pearson M."/>
            <person name="Roberts A."/>
            <person name="Saif S."/>
            <person name="Shea T."/>
            <person name="Shenoy N."/>
            <person name="Sisk P."/>
            <person name="Stolte C."/>
            <person name="Sykes S."/>
            <person name="White J."/>
            <person name="Yandava C."/>
            <person name="Haas B."/>
            <person name="Henn M.R."/>
            <person name="Nusbaum C."/>
            <person name="Birren B."/>
        </authorList>
    </citation>
    <scope>NUCLEOTIDE SEQUENCE [LARGE SCALE GENOMIC DNA]</scope>
</reference>